<proteinExistence type="predicted"/>
<protein>
    <submittedName>
        <fullName evidence="2">Uncharacterized protein</fullName>
    </submittedName>
</protein>
<feature type="region of interest" description="Disordered" evidence="1">
    <location>
        <begin position="18"/>
        <end position="66"/>
    </location>
</feature>
<evidence type="ECO:0000313" key="3">
    <source>
        <dbReference type="Proteomes" id="UP000762676"/>
    </source>
</evidence>
<feature type="compositionally biased region" description="Acidic residues" evidence="1">
    <location>
        <begin position="49"/>
        <end position="60"/>
    </location>
</feature>
<dbReference type="EMBL" id="BMAT01007806">
    <property type="protein sequence ID" value="GFR71816.1"/>
    <property type="molecule type" value="Genomic_DNA"/>
</dbReference>
<reference evidence="2 3" key="1">
    <citation type="journal article" date="2021" name="Elife">
        <title>Chloroplast acquisition without the gene transfer in kleptoplastic sea slugs, Plakobranchus ocellatus.</title>
        <authorList>
            <person name="Maeda T."/>
            <person name="Takahashi S."/>
            <person name="Yoshida T."/>
            <person name="Shimamura S."/>
            <person name="Takaki Y."/>
            <person name="Nagai Y."/>
            <person name="Toyoda A."/>
            <person name="Suzuki Y."/>
            <person name="Arimoto A."/>
            <person name="Ishii H."/>
            <person name="Satoh N."/>
            <person name="Nishiyama T."/>
            <person name="Hasebe M."/>
            <person name="Maruyama T."/>
            <person name="Minagawa J."/>
            <person name="Obokata J."/>
            <person name="Shigenobu S."/>
        </authorList>
    </citation>
    <scope>NUCLEOTIDE SEQUENCE [LARGE SCALE GENOMIC DNA]</scope>
</reference>
<gene>
    <name evidence="2" type="ORF">ElyMa_003824000</name>
</gene>
<keyword evidence="3" id="KW-1185">Reference proteome</keyword>
<dbReference type="Proteomes" id="UP000762676">
    <property type="component" value="Unassembled WGS sequence"/>
</dbReference>
<dbReference type="AlphaFoldDB" id="A0AAV4FFW6"/>
<feature type="compositionally biased region" description="Basic and acidic residues" evidence="1">
    <location>
        <begin position="33"/>
        <end position="48"/>
    </location>
</feature>
<evidence type="ECO:0000313" key="2">
    <source>
        <dbReference type="EMBL" id="GFR71816.1"/>
    </source>
</evidence>
<name>A0AAV4FFW6_9GAST</name>
<evidence type="ECO:0000256" key="1">
    <source>
        <dbReference type="SAM" id="MobiDB-lite"/>
    </source>
</evidence>
<comment type="caution">
    <text evidence="2">The sequence shown here is derived from an EMBL/GenBank/DDBJ whole genome shotgun (WGS) entry which is preliminary data.</text>
</comment>
<organism evidence="2 3">
    <name type="scientific">Elysia marginata</name>
    <dbReference type="NCBI Taxonomy" id="1093978"/>
    <lineage>
        <taxon>Eukaryota</taxon>
        <taxon>Metazoa</taxon>
        <taxon>Spiralia</taxon>
        <taxon>Lophotrochozoa</taxon>
        <taxon>Mollusca</taxon>
        <taxon>Gastropoda</taxon>
        <taxon>Heterobranchia</taxon>
        <taxon>Euthyneura</taxon>
        <taxon>Panpulmonata</taxon>
        <taxon>Sacoglossa</taxon>
        <taxon>Placobranchoidea</taxon>
        <taxon>Plakobranchidae</taxon>
        <taxon>Elysia</taxon>
    </lineage>
</organism>
<sequence>MNVMGNALDDDNKTKMIATMKLAQDSNPGPLDPKAERLPLHHDATHYDDYDDDDDDDDDGSGGVCN</sequence>
<accession>A0AAV4FFW6</accession>